<evidence type="ECO:0000313" key="4">
    <source>
        <dbReference type="Proteomes" id="UP000075883"/>
    </source>
</evidence>
<dbReference type="VEuPathDB" id="VectorBase:ACUA005371"/>
<keyword evidence="4" id="KW-1185">Reference proteome</keyword>
<feature type="region of interest" description="Disordered" evidence="1">
    <location>
        <begin position="28"/>
        <end position="71"/>
    </location>
</feature>
<keyword evidence="2" id="KW-1133">Transmembrane helix</keyword>
<organism evidence="3 4">
    <name type="scientific">Anopheles culicifacies</name>
    <dbReference type="NCBI Taxonomy" id="139723"/>
    <lineage>
        <taxon>Eukaryota</taxon>
        <taxon>Metazoa</taxon>
        <taxon>Ecdysozoa</taxon>
        <taxon>Arthropoda</taxon>
        <taxon>Hexapoda</taxon>
        <taxon>Insecta</taxon>
        <taxon>Pterygota</taxon>
        <taxon>Neoptera</taxon>
        <taxon>Endopterygota</taxon>
        <taxon>Diptera</taxon>
        <taxon>Nematocera</taxon>
        <taxon>Culicoidea</taxon>
        <taxon>Culicidae</taxon>
        <taxon>Anophelinae</taxon>
        <taxon>Anopheles</taxon>
        <taxon>culicifacies species complex</taxon>
    </lineage>
</organism>
<dbReference type="AlphaFoldDB" id="A0A182LZ03"/>
<feature type="compositionally biased region" description="Polar residues" evidence="1">
    <location>
        <begin position="28"/>
        <end position="42"/>
    </location>
</feature>
<keyword evidence="2" id="KW-0812">Transmembrane</keyword>
<dbReference type="Proteomes" id="UP000075883">
    <property type="component" value="Unassembled WGS sequence"/>
</dbReference>
<dbReference type="EMBL" id="AXCM01008123">
    <property type="status" value="NOT_ANNOTATED_CDS"/>
    <property type="molecule type" value="Genomic_DNA"/>
</dbReference>
<protein>
    <submittedName>
        <fullName evidence="3">Uncharacterized protein</fullName>
    </submittedName>
</protein>
<reference evidence="3" key="2">
    <citation type="submission" date="2020-05" db="UniProtKB">
        <authorList>
            <consortium name="EnsemblMetazoa"/>
        </authorList>
    </citation>
    <scope>IDENTIFICATION</scope>
    <source>
        <strain evidence="3">A-37</strain>
    </source>
</reference>
<dbReference type="EnsemblMetazoa" id="ACUA005371-RA">
    <property type="protein sequence ID" value="ACUA005371-PA"/>
    <property type="gene ID" value="ACUA005371"/>
</dbReference>
<sequence>MKTVRIERKIDFVRKINQRSCFTISNTQGLEQQDSRNSNANECDSHHYPRRQMRKQNSSSPNSNHPAGGNAHAAISTNCPARWYRLIEYVEEVLSLQTKTKRVRYVSGRVHCFLWVVFMLHLITIIQLMCAGRLLRPSP</sequence>
<name>A0A182LZ03_9DIPT</name>
<evidence type="ECO:0000313" key="3">
    <source>
        <dbReference type="EnsemblMetazoa" id="ACUA005371-PA"/>
    </source>
</evidence>
<evidence type="ECO:0000256" key="1">
    <source>
        <dbReference type="SAM" id="MobiDB-lite"/>
    </source>
</evidence>
<reference evidence="4" key="1">
    <citation type="submission" date="2013-09" db="EMBL/GenBank/DDBJ databases">
        <title>The Genome Sequence of Anopheles culicifacies species A.</title>
        <authorList>
            <consortium name="The Broad Institute Genomics Platform"/>
            <person name="Neafsey D.E."/>
            <person name="Besansky N."/>
            <person name="Howell P."/>
            <person name="Walton C."/>
            <person name="Young S.K."/>
            <person name="Zeng Q."/>
            <person name="Gargeya S."/>
            <person name="Fitzgerald M."/>
            <person name="Haas B."/>
            <person name="Abouelleil A."/>
            <person name="Allen A.W."/>
            <person name="Alvarado L."/>
            <person name="Arachchi H.M."/>
            <person name="Berlin A.M."/>
            <person name="Chapman S.B."/>
            <person name="Gainer-Dewar J."/>
            <person name="Goldberg J."/>
            <person name="Griggs A."/>
            <person name="Gujja S."/>
            <person name="Hansen M."/>
            <person name="Howarth C."/>
            <person name="Imamovic A."/>
            <person name="Ireland A."/>
            <person name="Larimer J."/>
            <person name="McCowan C."/>
            <person name="Murphy C."/>
            <person name="Pearson M."/>
            <person name="Poon T.W."/>
            <person name="Priest M."/>
            <person name="Roberts A."/>
            <person name="Saif S."/>
            <person name="Shea T."/>
            <person name="Sisk P."/>
            <person name="Sykes S."/>
            <person name="Wortman J."/>
            <person name="Nusbaum C."/>
            <person name="Birren B."/>
        </authorList>
    </citation>
    <scope>NUCLEOTIDE SEQUENCE [LARGE SCALE GENOMIC DNA]</scope>
    <source>
        <strain evidence="4">A-37</strain>
    </source>
</reference>
<evidence type="ECO:0000256" key="2">
    <source>
        <dbReference type="SAM" id="Phobius"/>
    </source>
</evidence>
<accession>A0A182LZ03</accession>
<feature type="compositionally biased region" description="Polar residues" evidence="1">
    <location>
        <begin position="55"/>
        <end position="65"/>
    </location>
</feature>
<proteinExistence type="predicted"/>
<keyword evidence="2" id="KW-0472">Membrane</keyword>
<feature type="transmembrane region" description="Helical" evidence="2">
    <location>
        <begin position="112"/>
        <end position="135"/>
    </location>
</feature>